<reference evidence="2 3" key="1">
    <citation type="submission" date="2020-08" db="EMBL/GenBank/DDBJ databases">
        <title>Genomic Encyclopedia of Type Strains, Phase III (KMG-III): the genomes of soil and plant-associated and newly described type strains.</title>
        <authorList>
            <person name="Whitman W."/>
        </authorList>
    </citation>
    <scope>NUCLEOTIDE SEQUENCE [LARGE SCALE GENOMIC DNA]</scope>
    <source>
        <strain evidence="2 3">CECT 8305</strain>
    </source>
</reference>
<feature type="transmembrane region" description="Helical" evidence="1">
    <location>
        <begin position="21"/>
        <end position="45"/>
    </location>
</feature>
<accession>A0A7W9Q5I0</accession>
<proteinExistence type="predicted"/>
<evidence type="ECO:0000313" key="2">
    <source>
        <dbReference type="EMBL" id="MBB5933880.1"/>
    </source>
</evidence>
<keyword evidence="1" id="KW-1133">Transmembrane helix</keyword>
<evidence type="ECO:0000256" key="1">
    <source>
        <dbReference type="SAM" id="Phobius"/>
    </source>
</evidence>
<keyword evidence="3" id="KW-1185">Reference proteome</keyword>
<keyword evidence="1" id="KW-0812">Transmembrane</keyword>
<organism evidence="2 3">
    <name type="scientific">Streptomyces zagrosensis</name>
    <dbReference type="NCBI Taxonomy" id="1042984"/>
    <lineage>
        <taxon>Bacteria</taxon>
        <taxon>Bacillati</taxon>
        <taxon>Actinomycetota</taxon>
        <taxon>Actinomycetes</taxon>
        <taxon>Kitasatosporales</taxon>
        <taxon>Streptomycetaceae</taxon>
        <taxon>Streptomyces</taxon>
    </lineage>
</organism>
<name>A0A7W9Q5I0_9ACTN</name>
<protein>
    <submittedName>
        <fullName evidence="2">Thiamine transporter ThiT</fullName>
    </submittedName>
</protein>
<sequence>MSELSEMSLVRMMDGDRRRAHVRETAGVVLGVVPGVVLGVVPGVVPGLVPGVVLGVVPVARGNSYGLGL</sequence>
<dbReference type="EMBL" id="JACHJL010000002">
    <property type="protein sequence ID" value="MBB5933880.1"/>
    <property type="molecule type" value="Genomic_DNA"/>
</dbReference>
<comment type="caution">
    <text evidence="2">The sequence shown here is derived from an EMBL/GenBank/DDBJ whole genome shotgun (WGS) entry which is preliminary data.</text>
</comment>
<keyword evidence="1" id="KW-0472">Membrane</keyword>
<dbReference type="Proteomes" id="UP000588098">
    <property type="component" value="Unassembled WGS sequence"/>
</dbReference>
<gene>
    <name evidence="2" type="ORF">FHS42_000906</name>
</gene>
<evidence type="ECO:0000313" key="3">
    <source>
        <dbReference type="Proteomes" id="UP000588098"/>
    </source>
</evidence>
<dbReference type="RefSeq" id="WP_184569200.1">
    <property type="nucleotide sequence ID" value="NZ_JACHJL010000002.1"/>
</dbReference>
<dbReference type="AlphaFoldDB" id="A0A7W9Q5I0"/>